<proteinExistence type="predicted"/>
<feature type="transmembrane region" description="Helical" evidence="5">
    <location>
        <begin position="41"/>
        <end position="62"/>
    </location>
</feature>
<keyword evidence="3 5" id="KW-1133">Transmembrane helix</keyword>
<dbReference type="GO" id="GO:0140359">
    <property type="term" value="F:ABC-type transporter activity"/>
    <property type="evidence" value="ECO:0007669"/>
    <property type="project" value="InterPro"/>
</dbReference>
<reference evidence="7 8" key="1">
    <citation type="journal article" date="2016" name="Nat. Commun.">
        <title>Thousands of microbial genomes shed light on interconnected biogeochemical processes in an aquifer system.</title>
        <authorList>
            <person name="Anantharaman K."/>
            <person name="Brown C.T."/>
            <person name="Hug L.A."/>
            <person name="Sharon I."/>
            <person name="Castelle C.J."/>
            <person name="Probst A.J."/>
            <person name="Thomas B.C."/>
            <person name="Singh A."/>
            <person name="Wilkins M.J."/>
            <person name="Karaoz U."/>
            <person name="Brodie E.L."/>
            <person name="Williams K.H."/>
            <person name="Hubbard S.S."/>
            <person name="Banfield J.F."/>
        </authorList>
    </citation>
    <scope>NUCLEOTIDE SEQUENCE [LARGE SCALE GENOMIC DNA]</scope>
</reference>
<organism evidence="7 8">
    <name type="scientific">Candidatus Solincola sediminis</name>
    <dbReference type="NCBI Taxonomy" id="1797199"/>
    <lineage>
        <taxon>Bacteria</taxon>
        <taxon>Bacillati</taxon>
        <taxon>Actinomycetota</taxon>
        <taxon>Candidatus Geothermincolia</taxon>
        <taxon>Candidatus Geothermincolales</taxon>
        <taxon>Candidatus Geothermincolaceae</taxon>
        <taxon>Candidatus Solincola</taxon>
    </lineage>
</organism>
<dbReference type="AlphaFoldDB" id="A0A1F2WSW9"/>
<feature type="transmembrane region" description="Helical" evidence="5">
    <location>
        <begin position="91"/>
        <end position="109"/>
    </location>
</feature>
<evidence type="ECO:0000256" key="2">
    <source>
        <dbReference type="ARBA" id="ARBA00022692"/>
    </source>
</evidence>
<feature type="transmembrane region" description="Helical" evidence="5">
    <location>
        <begin position="6"/>
        <end position="29"/>
    </location>
</feature>
<name>A0A1F2WSW9_9ACTN</name>
<evidence type="ECO:0000256" key="5">
    <source>
        <dbReference type="SAM" id="Phobius"/>
    </source>
</evidence>
<evidence type="ECO:0000313" key="7">
    <source>
        <dbReference type="EMBL" id="OFW59959.1"/>
    </source>
</evidence>
<evidence type="ECO:0000313" key="8">
    <source>
        <dbReference type="Proteomes" id="UP000177876"/>
    </source>
</evidence>
<comment type="subcellular location">
    <subcellularLocation>
        <location evidence="1">Membrane</location>
        <topology evidence="1">Multi-pass membrane protein</topology>
    </subcellularLocation>
</comment>
<dbReference type="Proteomes" id="UP000177876">
    <property type="component" value="Unassembled WGS sequence"/>
</dbReference>
<accession>A0A1F2WSW9</accession>
<dbReference type="PANTHER" id="PTHR43077:SF10">
    <property type="entry name" value="TRANSPORT PERMEASE PROTEIN"/>
    <property type="match status" value="1"/>
</dbReference>
<feature type="domain" description="ABC-2 type transporter transmembrane" evidence="6">
    <location>
        <begin position="5"/>
        <end position="80"/>
    </location>
</feature>
<gene>
    <name evidence="7" type="ORF">A2Y75_07775</name>
</gene>
<dbReference type="PANTHER" id="PTHR43077">
    <property type="entry name" value="TRANSPORT PERMEASE YVFS-RELATED"/>
    <property type="match status" value="1"/>
</dbReference>
<keyword evidence="2 5" id="KW-0812">Transmembrane</keyword>
<dbReference type="InterPro" id="IPR013525">
    <property type="entry name" value="ABC2_TM"/>
</dbReference>
<dbReference type="STRING" id="1797197.A2Y75_07775"/>
<protein>
    <recommendedName>
        <fullName evidence="6">ABC-2 type transporter transmembrane domain-containing protein</fullName>
    </recommendedName>
</protein>
<dbReference type="InterPro" id="IPR051328">
    <property type="entry name" value="T7SS_ABC-Transporter"/>
</dbReference>
<evidence type="ECO:0000259" key="6">
    <source>
        <dbReference type="Pfam" id="PF01061"/>
    </source>
</evidence>
<evidence type="ECO:0000256" key="1">
    <source>
        <dbReference type="ARBA" id="ARBA00004141"/>
    </source>
</evidence>
<dbReference type="Pfam" id="PF01061">
    <property type="entry name" value="ABC2_membrane"/>
    <property type="match status" value="1"/>
</dbReference>
<sequence length="136" mass="14765">MGSVVAFVLLALLTTVFGIFSITLALVTGDINSFAAPINGMNLPLLLLSGVLLPLTLAPYWMRVLAHFNPLYYVVEGTRVLATGTVNDGKVRLAFAVMIPSTAIVSLWATRVYRTAVSRDPPEEVRYVRTKPCPSI</sequence>
<dbReference type="EMBL" id="MELK01000008">
    <property type="protein sequence ID" value="OFW59959.1"/>
    <property type="molecule type" value="Genomic_DNA"/>
</dbReference>
<comment type="caution">
    <text evidence="7">The sequence shown here is derived from an EMBL/GenBank/DDBJ whole genome shotgun (WGS) entry which is preliminary data.</text>
</comment>
<evidence type="ECO:0000256" key="4">
    <source>
        <dbReference type="ARBA" id="ARBA00023136"/>
    </source>
</evidence>
<dbReference type="GO" id="GO:0016020">
    <property type="term" value="C:membrane"/>
    <property type="evidence" value="ECO:0007669"/>
    <property type="project" value="UniProtKB-SubCell"/>
</dbReference>
<evidence type="ECO:0000256" key="3">
    <source>
        <dbReference type="ARBA" id="ARBA00022989"/>
    </source>
</evidence>
<keyword evidence="4 5" id="KW-0472">Membrane</keyword>